<evidence type="ECO:0000313" key="3">
    <source>
        <dbReference type="Proteomes" id="UP000546642"/>
    </source>
</evidence>
<keyword evidence="1" id="KW-1133">Transmembrane helix</keyword>
<dbReference type="EMBL" id="JACHDS010000001">
    <property type="protein sequence ID" value="MBB6170168.1"/>
    <property type="molecule type" value="Genomic_DNA"/>
</dbReference>
<keyword evidence="3" id="KW-1185">Reference proteome</keyword>
<reference evidence="2 3" key="1">
    <citation type="submission" date="2020-08" db="EMBL/GenBank/DDBJ databases">
        <title>Sequencing the genomes of 1000 actinobacteria strains.</title>
        <authorList>
            <person name="Klenk H.-P."/>
        </authorList>
    </citation>
    <scope>NUCLEOTIDE SEQUENCE [LARGE SCALE GENOMIC DNA]</scope>
    <source>
        <strain evidence="2 3">DSM 46659</strain>
    </source>
</reference>
<evidence type="ECO:0000313" key="2">
    <source>
        <dbReference type="EMBL" id="MBB6170168.1"/>
    </source>
</evidence>
<keyword evidence="1" id="KW-0812">Transmembrane</keyword>
<dbReference type="AlphaFoldDB" id="A0A7W9YDH3"/>
<keyword evidence="1" id="KW-0472">Membrane</keyword>
<evidence type="ECO:0000256" key="1">
    <source>
        <dbReference type="SAM" id="Phobius"/>
    </source>
</evidence>
<sequence>MLEVIGIVVLIQGVLGIAGPMFFGQDMGLLHLWFDLPPVAYLGLAVLGLVVTLAGRALRTSR</sequence>
<protein>
    <submittedName>
        <fullName evidence="2">Uncharacterized protein</fullName>
    </submittedName>
</protein>
<dbReference type="RefSeq" id="WP_184072633.1">
    <property type="nucleotide sequence ID" value="NZ_JACHDS010000001.1"/>
</dbReference>
<proteinExistence type="predicted"/>
<organism evidence="2 3">
    <name type="scientific">Nocardiopsis mwathae</name>
    <dbReference type="NCBI Taxonomy" id="1472723"/>
    <lineage>
        <taxon>Bacteria</taxon>
        <taxon>Bacillati</taxon>
        <taxon>Actinomycetota</taxon>
        <taxon>Actinomycetes</taxon>
        <taxon>Streptosporangiales</taxon>
        <taxon>Nocardiopsidaceae</taxon>
        <taxon>Nocardiopsis</taxon>
    </lineage>
</organism>
<name>A0A7W9YDH3_9ACTN</name>
<accession>A0A7W9YDH3</accession>
<gene>
    <name evidence="2" type="ORF">HNR23_000228</name>
</gene>
<dbReference type="Proteomes" id="UP000546642">
    <property type="component" value="Unassembled WGS sequence"/>
</dbReference>
<comment type="caution">
    <text evidence="2">The sequence shown here is derived from an EMBL/GenBank/DDBJ whole genome shotgun (WGS) entry which is preliminary data.</text>
</comment>
<feature type="transmembrane region" description="Helical" evidence="1">
    <location>
        <begin position="40"/>
        <end position="58"/>
    </location>
</feature>